<comment type="caution">
    <text evidence="2">The sequence shown here is derived from an EMBL/GenBank/DDBJ whole genome shotgun (WGS) entry which is preliminary data.</text>
</comment>
<evidence type="ECO:0000313" key="3">
    <source>
        <dbReference type="Proteomes" id="UP000292085"/>
    </source>
</evidence>
<protein>
    <submittedName>
        <fullName evidence="2">Uncharacterized protein</fullName>
    </submittedName>
</protein>
<dbReference type="Proteomes" id="UP000292085">
    <property type="component" value="Unassembled WGS sequence"/>
</dbReference>
<feature type="compositionally biased region" description="Basic residues" evidence="1">
    <location>
        <begin position="1"/>
        <end position="12"/>
    </location>
</feature>
<feature type="region of interest" description="Disordered" evidence="1">
    <location>
        <begin position="1"/>
        <end position="21"/>
    </location>
</feature>
<accession>A0A4Q6XEK9</accession>
<gene>
    <name evidence="2" type="ORF">EWE75_24555</name>
</gene>
<evidence type="ECO:0000313" key="2">
    <source>
        <dbReference type="EMBL" id="RZF58280.1"/>
    </source>
</evidence>
<organism evidence="2 3">
    <name type="scientific">Sphingomonas populi</name>
    <dbReference type="NCBI Taxonomy" id="2484750"/>
    <lineage>
        <taxon>Bacteria</taxon>
        <taxon>Pseudomonadati</taxon>
        <taxon>Pseudomonadota</taxon>
        <taxon>Alphaproteobacteria</taxon>
        <taxon>Sphingomonadales</taxon>
        <taxon>Sphingomonadaceae</taxon>
        <taxon>Sphingomonas</taxon>
    </lineage>
</organism>
<feature type="non-terminal residue" evidence="2">
    <location>
        <position position="1"/>
    </location>
</feature>
<reference evidence="2 3" key="1">
    <citation type="submission" date="2019-02" db="EMBL/GenBank/DDBJ databases">
        <authorList>
            <person name="Li Y."/>
        </authorList>
    </citation>
    <scope>NUCLEOTIDE SEQUENCE [LARGE SCALE GENOMIC DNA]</scope>
    <source>
        <strain evidence="2 3">3-7</strain>
    </source>
</reference>
<name>A0A4Q6XEK9_9SPHN</name>
<evidence type="ECO:0000256" key="1">
    <source>
        <dbReference type="SAM" id="MobiDB-lite"/>
    </source>
</evidence>
<dbReference type="EMBL" id="SGIS01000142">
    <property type="protein sequence ID" value="RZF58280.1"/>
    <property type="molecule type" value="Genomic_DNA"/>
</dbReference>
<sequence>TKLTRRWARRGTRPSAPKDQRRSSAWIFGAISPLKAKLRASSWTCFRKVESFPEVKGELDDEAKTVYEGI</sequence>
<proteinExistence type="predicted"/>
<dbReference type="AlphaFoldDB" id="A0A4Q6XEK9"/>
<keyword evidence="3" id="KW-1185">Reference proteome</keyword>